<evidence type="ECO:0008006" key="4">
    <source>
        <dbReference type="Google" id="ProtNLM"/>
    </source>
</evidence>
<dbReference type="Proteomes" id="UP000240009">
    <property type="component" value="Unassembled WGS sequence"/>
</dbReference>
<dbReference type="EMBL" id="PUIA01000014">
    <property type="protein sequence ID" value="PQO40338.1"/>
    <property type="molecule type" value="Genomic_DNA"/>
</dbReference>
<evidence type="ECO:0000313" key="2">
    <source>
        <dbReference type="EMBL" id="PQO40338.1"/>
    </source>
</evidence>
<name>A0A2S8G7A3_9BACT</name>
<dbReference type="RefSeq" id="WP_105349848.1">
    <property type="nucleotide sequence ID" value="NZ_PUIA01000014.1"/>
</dbReference>
<gene>
    <name evidence="2" type="ORF">C5Y96_01850</name>
</gene>
<dbReference type="AlphaFoldDB" id="A0A2S8G7A3"/>
<proteinExistence type="predicted"/>
<accession>A0A2S8G7A3</accession>
<organism evidence="2 3">
    <name type="scientific">Blastopirellula marina</name>
    <dbReference type="NCBI Taxonomy" id="124"/>
    <lineage>
        <taxon>Bacteria</taxon>
        <taxon>Pseudomonadati</taxon>
        <taxon>Planctomycetota</taxon>
        <taxon>Planctomycetia</taxon>
        <taxon>Pirellulales</taxon>
        <taxon>Pirellulaceae</taxon>
        <taxon>Blastopirellula</taxon>
    </lineage>
</organism>
<dbReference type="InterPro" id="IPR008969">
    <property type="entry name" value="CarboxyPept-like_regulatory"/>
</dbReference>
<protein>
    <recommendedName>
        <fullName evidence="4">Nickel uptake substrate-specific transmembrane region</fullName>
    </recommendedName>
</protein>
<comment type="caution">
    <text evidence="2">The sequence shown here is derived from an EMBL/GenBank/DDBJ whole genome shotgun (WGS) entry which is preliminary data.</text>
</comment>
<sequence>MSRIGSLLLFGLLLTATTVTAQDRFEAMQYGFVVDERDRPVPDIEVRGLWKPEYRSPFGSSLGITRTDQEGKFVVPLPAGNVSGIEFLASDGNGLAGYVKRGTTRIGEPVWEPAKVVLKPCRRYDVQVKDAEGNPSEGIHVSVMPEFLGEFVQQTDAQGKATIRAPTEHKADAILAWDKERGMDYAAFDRFGKVEPGRISPMHSETVQMKLVPWKTYPIQVVDLDEQPIVQAALTPEWVHLPRRLTPIPSGTLMTAYTDDKGWAKVRIPEDSLIPSIGVQKPGYYTHKVLSNIVQSKAPIKMVPLVPVKGTILNPDGSPAEGVPVNCSGSNEPTSGFSSYDRTDNEGKFYLEVPGNSYAIVFAKTEALAAPVKPLVIHHDQPLEPITLTLKPMARVFGKLADRNGQPLKMEKLSFHRIDGKGGKYFETLPVDQRLKNGPRHSFTSERYNTKSDEQGNYEVLLGQGQYEIRLRNRTQHQELMVDSEEPKKLDLRNEAFPERVLSGHVVTVEGSGCSAARARVQGLAQSHRSSKEFYYATFQMSCDEKGNFETKPLGYPYVVTVKSRDGKCQGLAFVPPDTDEFDILLAAPIKATGTLVEQNGTPVANRPITAIVEFEFNGEVHSATAKWGTTTDAQGRFELTGLVAGQKCSVRVLREAQPGEIGQRLEFAFHFTTQENNASQYLGEVKVASPKK</sequence>
<feature type="chain" id="PRO_5015760048" description="Nickel uptake substrate-specific transmembrane region" evidence="1">
    <location>
        <begin position="22"/>
        <end position="693"/>
    </location>
</feature>
<dbReference type="SUPFAM" id="SSF49464">
    <property type="entry name" value="Carboxypeptidase regulatory domain-like"/>
    <property type="match status" value="1"/>
</dbReference>
<reference evidence="2 3" key="1">
    <citation type="submission" date="2018-02" db="EMBL/GenBank/DDBJ databases">
        <title>Comparative genomes isolates from brazilian mangrove.</title>
        <authorList>
            <person name="Araujo J.E."/>
            <person name="Taketani R.G."/>
            <person name="Silva M.C.P."/>
            <person name="Loureco M.V."/>
            <person name="Andreote F.D."/>
        </authorList>
    </citation>
    <scope>NUCLEOTIDE SEQUENCE [LARGE SCALE GENOMIC DNA]</scope>
    <source>
        <strain evidence="2 3">HEX-2 MGV</strain>
    </source>
</reference>
<keyword evidence="1" id="KW-0732">Signal</keyword>
<feature type="signal peptide" evidence="1">
    <location>
        <begin position="1"/>
        <end position="21"/>
    </location>
</feature>
<evidence type="ECO:0000256" key="1">
    <source>
        <dbReference type="SAM" id="SignalP"/>
    </source>
</evidence>
<evidence type="ECO:0000313" key="3">
    <source>
        <dbReference type="Proteomes" id="UP000240009"/>
    </source>
</evidence>
<dbReference type="OrthoDB" id="232400at2"/>